<dbReference type="InterPro" id="IPR011990">
    <property type="entry name" value="TPR-like_helical_dom_sf"/>
</dbReference>
<evidence type="ECO:0000259" key="8">
    <source>
        <dbReference type="Pfam" id="PF14322"/>
    </source>
</evidence>
<dbReference type="Gene3D" id="1.25.40.390">
    <property type="match status" value="1"/>
</dbReference>
<feature type="chain" id="PRO_5005269172" evidence="6">
    <location>
        <begin position="21"/>
        <end position="556"/>
    </location>
</feature>
<keyword evidence="4" id="KW-0472">Membrane</keyword>
<dbReference type="InterPro" id="IPR012944">
    <property type="entry name" value="SusD_RagB_dom"/>
</dbReference>
<dbReference type="PATRIC" id="fig|328812.4.peg.3270"/>
<evidence type="ECO:0000256" key="6">
    <source>
        <dbReference type="SAM" id="SignalP"/>
    </source>
</evidence>
<evidence type="ECO:0000259" key="7">
    <source>
        <dbReference type="Pfam" id="PF07980"/>
    </source>
</evidence>
<keyword evidence="3 6" id="KW-0732">Signal</keyword>
<protein>
    <submittedName>
        <fullName evidence="9">Glycan metabolism protein</fullName>
    </submittedName>
</protein>
<name>A0A0J6CM98_9BACT</name>
<evidence type="ECO:0000256" key="1">
    <source>
        <dbReference type="ARBA" id="ARBA00004442"/>
    </source>
</evidence>
<keyword evidence="5" id="KW-0998">Cell outer membrane</keyword>
<evidence type="ECO:0000313" key="10">
    <source>
        <dbReference type="Proteomes" id="UP000036166"/>
    </source>
</evidence>
<feature type="signal peptide" evidence="6">
    <location>
        <begin position="1"/>
        <end position="20"/>
    </location>
</feature>
<dbReference type="Proteomes" id="UP000036166">
    <property type="component" value="Unassembled WGS sequence"/>
</dbReference>
<dbReference type="Pfam" id="PF07980">
    <property type="entry name" value="SusD_RagB"/>
    <property type="match status" value="1"/>
</dbReference>
<accession>A0A0J6CM98</accession>
<evidence type="ECO:0000256" key="3">
    <source>
        <dbReference type="ARBA" id="ARBA00022729"/>
    </source>
</evidence>
<comment type="similarity">
    <text evidence="2">Belongs to the SusD family.</text>
</comment>
<comment type="subcellular location">
    <subcellularLocation>
        <location evidence="1">Cell outer membrane</location>
    </subcellularLocation>
</comment>
<dbReference type="AlphaFoldDB" id="A0A0J6CM98"/>
<evidence type="ECO:0000256" key="2">
    <source>
        <dbReference type="ARBA" id="ARBA00006275"/>
    </source>
</evidence>
<dbReference type="EMBL" id="LFJV01000039">
    <property type="protein sequence ID" value="KMM33284.1"/>
    <property type="molecule type" value="Genomic_DNA"/>
</dbReference>
<dbReference type="GO" id="GO:0009279">
    <property type="term" value="C:cell outer membrane"/>
    <property type="evidence" value="ECO:0007669"/>
    <property type="project" value="UniProtKB-SubCell"/>
</dbReference>
<feature type="domain" description="SusD-like N-terminal" evidence="8">
    <location>
        <begin position="24"/>
        <end position="209"/>
    </location>
</feature>
<evidence type="ECO:0000313" key="9">
    <source>
        <dbReference type="EMBL" id="KMM33284.1"/>
    </source>
</evidence>
<dbReference type="InterPro" id="IPR033985">
    <property type="entry name" value="SusD-like_N"/>
</dbReference>
<feature type="domain" description="RagB/SusD" evidence="7">
    <location>
        <begin position="265"/>
        <end position="555"/>
    </location>
</feature>
<organism evidence="9 10">
    <name type="scientific">Parabacteroides goldsteinii</name>
    <dbReference type="NCBI Taxonomy" id="328812"/>
    <lineage>
        <taxon>Bacteria</taxon>
        <taxon>Pseudomonadati</taxon>
        <taxon>Bacteroidota</taxon>
        <taxon>Bacteroidia</taxon>
        <taxon>Bacteroidales</taxon>
        <taxon>Tannerellaceae</taxon>
        <taxon>Parabacteroides</taxon>
    </lineage>
</organism>
<dbReference type="PROSITE" id="PS51257">
    <property type="entry name" value="PROKAR_LIPOPROTEIN"/>
    <property type="match status" value="1"/>
</dbReference>
<dbReference type="SUPFAM" id="SSF48452">
    <property type="entry name" value="TPR-like"/>
    <property type="match status" value="1"/>
</dbReference>
<gene>
    <name evidence="9" type="ORF">ACM15_12750</name>
</gene>
<evidence type="ECO:0000256" key="5">
    <source>
        <dbReference type="ARBA" id="ARBA00023237"/>
    </source>
</evidence>
<comment type="caution">
    <text evidence="9">The sequence shown here is derived from an EMBL/GenBank/DDBJ whole genome shotgun (WGS) entry which is preliminary data.</text>
</comment>
<sequence length="556" mass="63030">MMKLLKYLSLSLVACGVALSSCDDFFDTKPYDQLSPSTFWQTEDDVYSAATACYDKWNEAKNGSTDILYADCLSDIGFNYSNTSSLKVTGNGAMTQAATVTYYNYETIRRCNTFLENAESVAFADEAEKKDLFAQVRTIRAYRYFHMNFWYGGVPLITDLPQTSSEAQVERASEETVKKFIYGELDAAISDLKDKPSQRGRIAKGTALAIKMRAALYWGDLDLAMSAARSIQNLNQYELDPNFQEMFSIKGQGSKEIIYAMQHVSNTYAFSNMIRMFNNQDGGWASMVPTQNLVDMYEMKSGLRPEEEGSGYDPVHPFANRDPRLALTILYPGMDWVGSDGKQRVINTLDKSIDGSLNADYMDAADNSSRTGMIWAKYTVPLSQYSASLGNENTCPILFRYAEVLLTIAEINVEKNENTTEVYDILDQLRARCGHVAVDRAKYNTQEKLRELVRRERCIEMAGEGLRRADLLRWKDQNGKMLAETLMNGTLYRMIGTVNVNEPDRDLRATISAPTAENESLRKIEDRVFRPYNRYLPFPQAELDKNPNLKQNEGYE</sequence>
<proteinExistence type="inferred from homology"/>
<evidence type="ECO:0000256" key="4">
    <source>
        <dbReference type="ARBA" id="ARBA00023136"/>
    </source>
</evidence>
<dbReference type="Pfam" id="PF14322">
    <property type="entry name" value="SusD-like_3"/>
    <property type="match status" value="1"/>
</dbReference>
<reference evidence="9 10" key="1">
    <citation type="submission" date="2015-06" db="EMBL/GenBank/DDBJ databases">
        <title>Draft Genome Sequence of Parabacteroides goldsteinii with Putative Novel Metallo-Beta-Lactamases Isolated from a Blood Culture from a Human Patient.</title>
        <authorList>
            <person name="Krogh T.J."/>
            <person name="Agergaard C.N."/>
            <person name="Moller-Jensen J."/>
            <person name="Justesen U.S."/>
        </authorList>
    </citation>
    <scope>NUCLEOTIDE SEQUENCE [LARGE SCALE GENOMIC DNA]</scope>
    <source>
        <strain evidence="9 10">910340</strain>
    </source>
</reference>